<dbReference type="Pfam" id="PF07331">
    <property type="entry name" value="TctB"/>
    <property type="match status" value="1"/>
</dbReference>
<sequence length="148" mass="16466">MKKTDIGVVGFMYGVCVLFLVMTLRLKKAAQTYPLFIITLLALLTTLYVYNMVKDAKRLGVTSGLEEVFGETLPGQFAPVMAMIVGYLLAMYYIGFYPSTLIFMVACLWFLKVPKWQMAASTLAVVCLVYAAFAMFLGVKLPVGLLFK</sequence>
<keyword evidence="4" id="KW-1185">Reference proteome</keyword>
<dbReference type="Proteomes" id="UP000658131">
    <property type="component" value="Unassembled WGS sequence"/>
</dbReference>
<dbReference type="EMBL" id="JACRTB010000055">
    <property type="protein sequence ID" value="MBC8577822.1"/>
    <property type="molecule type" value="Genomic_DNA"/>
</dbReference>
<comment type="caution">
    <text evidence="3">The sequence shown here is derived from an EMBL/GenBank/DDBJ whole genome shotgun (WGS) entry which is preliminary data.</text>
</comment>
<evidence type="ECO:0000313" key="3">
    <source>
        <dbReference type="EMBL" id="MBC8577822.1"/>
    </source>
</evidence>
<gene>
    <name evidence="3" type="ORF">H8717_15660</name>
</gene>
<name>A0ABR7NN40_9FIRM</name>
<proteinExistence type="predicted"/>
<dbReference type="RefSeq" id="WP_262401169.1">
    <property type="nucleotide sequence ID" value="NZ_JACRTB010000055.1"/>
</dbReference>
<feature type="transmembrane region" description="Helical" evidence="1">
    <location>
        <begin position="6"/>
        <end position="26"/>
    </location>
</feature>
<feature type="transmembrane region" description="Helical" evidence="1">
    <location>
        <begin position="33"/>
        <end position="50"/>
    </location>
</feature>
<feature type="domain" description="DUF1468" evidence="2">
    <location>
        <begin position="13"/>
        <end position="142"/>
    </location>
</feature>
<feature type="transmembrane region" description="Helical" evidence="1">
    <location>
        <begin position="123"/>
        <end position="147"/>
    </location>
</feature>
<protein>
    <submittedName>
        <fullName evidence="3">Tripartite tricarboxylate transporter TctB family protein</fullName>
    </submittedName>
</protein>
<evidence type="ECO:0000256" key="1">
    <source>
        <dbReference type="SAM" id="Phobius"/>
    </source>
</evidence>
<feature type="transmembrane region" description="Helical" evidence="1">
    <location>
        <begin position="84"/>
        <end position="111"/>
    </location>
</feature>
<dbReference type="InterPro" id="IPR009936">
    <property type="entry name" value="DUF1468"/>
</dbReference>
<keyword evidence="1" id="KW-1133">Transmembrane helix</keyword>
<keyword evidence="1" id="KW-0812">Transmembrane</keyword>
<evidence type="ECO:0000259" key="2">
    <source>
        <dbReference type="Pfam" id="PF07331"/>
    </source>
</evidence>
<accession>A0ABR7NN40</accession>
<evidence type="ECO:0000313" key="4">
    <source>
        <dbReference type="Proteomes" id="UP000658131"/>
    </source>
</evidence>
<reference evidence="3 4" key="1">
    <citation type="submission" date="2020-08" db="EMBL/GenBank/DDBJ databases">
        <title>Genome public.</title>
        <authorList>
            <person name="Liu C."/>
            <person name="Sun Q."/>
        </authorList>
    </citation>
    <scope>NUCLEOTIDE SEQUENCE [LARGE SCALE GENOMIC DNA]</scope>
    <source>
        <strain evidence="3 4">BX1</strain>
    </source>
</reference>
<organism evidence="3 4">
    <name type="scientific">Yanshouia hominis</name>
    <dbReference type="NCBI Taxonomy" id="2763673"/>
    <lineage>
        <taxon>Bacteria</taxon>
        <taxon>Bacillati</taxon>
        <taxon>Bacillota</taxon>
        <taxon>Clostridia</taxon>
        <taxon>Eubacteriales</taxon>
        <taxon>Oscillospiraceae</taxon>
        <taxon>Yanshouia</taxon>
    </lineage>
</organism>
<keyword evidence="1" id="KW-0472">Membrane</keyword>